<dbReference type="InterPro" id="IPR002828">
    <property type="entry name" value="SurE-like_Pase/nucleotidase"/>
</dbReference>
<feature type="binding site" evidence="7">
    <location>
        <position position="16"/>
    </location>
    <ligand>
        <name>a divalent metal cation</name>
        <dbReference type="ChEBI" id="CHEBI:60240"/>
    </ligand>
</feature>
<dbReference type="NCBIfam" id="TIGR00087">
    <property type="entry name" value="surE"/>
    <property type="match status" value="1"/>
</dbReference>
<proteinExistence type="inferred from homology"/>
<dbReference type="HAMAP" id="MF_00060">
    <property type="entry name" value="SurE"/>
    <property type="match status" value="1"/>
</dbReference>
<dbReference type="PANTHER" id="PTHR30457:SF12">
    <property type="entry name" value="5'_3'-NUCLEOTIDASE SURE"/>
    <property type="match status" value="1"/>
</dbReference>
<dbReference type="GO" id="GO:0008253">
    <property type="term" value="F:5'-nucleotidase activity"/>
    <property type="evidence" value="ECO:0007669"/>
    <property type="project" value="UniProtKB-UniRule"/>
</dbReference>
<name>A0A235BYI8_UNCW3</name>
<keyword evidence="5 7" id="KW-0547">Nucleotide-binding</keyword>
<accession>A0A235BYI8</accession>
<dbReference type="EC" id="3.1.3.5" evidence="7"/>
<gene>
    <name evidence="7" type="primary">surE</name>
    <name evidence="9" type="ORF">CH330_00255</name>
</gene>
<dbReference type="InterPro" id="IPR036523">
    <property type="entry name" value="SurE-like_sf"/>
</dbReference>
<organism evidence="9 10">
    <name type="scientific">candidate division WOR-3 bacterium JGI_Cruoil_03_51_56</name>
    <dbReference type="NCBI Taxonomy" id="1973747"/>
    <lineage>
        <taxon>Bacteria</taxon>
        <taxon>Bacteria division WOR-3</taxon>
    </lineage>
</organism>
<evidence type="ECO:0000256" key="4">
    <source>
        <dbReference type="ARBA" id="ARBA00022723"/>
    </source>
</evidence>
<evidence type="ECO:0000256" key="2">
    <source>
        <dbReference type="ARBA" id="ARBA00011062"/>
    </source>
</evidence>
<dbReference type="EMBL" id="NOZP01000005">
    <property type="protein sequence ID" value="OYD17408.1"/>
    <property type="molecule type" value="Genomic_DNA"/>
</dbReference>
<dbReference type="Gene3D" id="3.40.1210.10">
    <property type="entry name" value="Survival protein SurE-like phosphatase/nucleotidase"/>
    <property type="match status" value="1"/>
</dbReference>
<evidence type="ECO:0000256" key="7">
    <source>
        <dbReference type="HAMAP-Rule" id="MF_00060"/>
    </source>
</evidence>
<comment type="similarity">
    <text evidence="2 7">Belongs to the SurE nucleotidase family.</text>
</comment>
<evidence type="ECO:0000259" key="8">
    <source>
        <dbReference type="Pfam" id="PF01975"/>
    </source>
</evidence>
<evidence type="ECO:0000313" key="9">
    <source>
        <dbReference type="EMBL" id="OYD17408.1"/>
    </source>
</evidence>
<reference evidence="9 10" key="1">
    <citation type="submission" date="2017-07" db="EMBL/GenBank/DDBJ databases">
        <title>Recovery of genomes from metagenomes via a dereplication, aggregation, and scoring strategy.</title>
        <authorList>
            <person name="Sieber C.M."/>
            <person name="Probst A.J."/>
            <person name="Sharrar A."/>
            <person name="Thomas B.C."/>
            <person name="Hess M."/>
            <person name="Tringe S.G."/>
            <person name="Banfield J.F."/>
        </authorList>
    </citation>
    <scope>NUCLEOTIDE SEQUENCE [LARGE SCALE GENOMIC DNA]</scope>
    <source>
        <strain evidence="9">JGI_Cruoil_03_51_56</strain>
    </source>
</reference>
<comment type="subcellular location">
    <subcellularLocation>
        <location evidence="7">Cytoplasm</location>
    </subcellularLocation>
</comment>
<dbReference type="GO" id="GO:0005737">
    <property type="term" value="C:cytoplasm"/>
    <property type="evidence" value="ECO:0007669"/>
    <property type="project" value="UniProtKB-SubCell"/>
</dbReference>
<comment type="catalytic activity">
    <reaction evidence="1 7">
        <text>a ribonucleoside 5'-phosphate + H2O = a ribonucleoside + phosphate</text>
        <dbReference type="Rhea" id="RHEA:12484"/>
        <dbReference type="ChEBI" id="CHEBI:15377"/>
        <dbReference type="ChEBI" id="CHEBI:18254"/>
        <dbReference type="ChEBI" id="CHEBI:43474"/>
        <dbReference type="ChEBI" id="CHEBI:58043"/>
        <dbReference type="EC" id="3.1.3.5"/>
    </reaction>
</comment>
<dbReference type="AlphaFoldDB" id="A0A235BYI8"/>
<dbReference type="GO" id="GO:0008254">
    <property type="term" value="F:3'-nucleotidase activity"/>
    <property type="evidence" value="ECO:0007669"/>
    <property type="project" value="TreeGrafter"/>
</dbReference>
<evidence type="ECO:0000256" key="5">
    <source>
        <dbReference type="ARBA" id="ARBA00022741"/>
    </source>
</evidence>
<keyword evidence="6 7" id="KW-0378">Hydrolase</keyword>
<dbReference type="GO" id="GO:0046872">
    <property type="term" value="F:metal ion binding"/>
    <property type="evidence" value="ECO:0007669"/>
    <property type="project" value="UniProtKB-UniRule"/>
</dbReference>
<comment type="caution">
    <text evidence="9">The sequence shown here is derived from an EMBL/GenBank/DDBJ whole genome shotgun (WGS) entry which is preliminary data.</text>
</comment>
<keyword evidence="4 7" id="KW-0479">Metal-binding</keyword>
<dbReference type="GO" id="GO:0000166">
    <property type="term" value="F:nucleotide binding"/>
    <property type="evidence" value="ECO:0007669"/>
    <property type="project" value="UniProtKB-KW"/>
</dbReference>
<dbReference type="Proteomes" id="UP000215559">
    <property type="component" value="Unassembled WGS sequence"/>
</dbReference>
<dbReference type="InterPro" id="IPR030048">
    <property type="entry name" value="SurE"/>
</dbReference>
<feature type="binding site" evidence="7">
    <location>
        <position position="17"/>
    </location>
    <ligand>
        <name>a divalent metal cation</name>
        <dbReference type="ChEBI" id="CHEBI:60240"/>
    </ligand>
</feature>
<evidence type="ECO:0000256" key="6">
    <source>
        <dbReference type="ARBA" id="ARBA00022801"/>
    </source>
</evidence>
<feature type="domain" description="Survival protein SurE-like phosphatase/nucleotidase" evidence="8">
    <location>
        <begin position="11"/>
        <end position="187"/>
    </location>
</feature>
<dbReference type="Pfam" id="PF01975">
    <property type="entry name" value="SurE"/>
    <property type="match status" value="1"/>
</dbReference>
<sequence>MTEKRTRRPLILLTNDDGIEAPGIKELYNGLKNLGRLYVVAPAVDQSASSHSFSLRKPIRVWQKKPRWFAVYGTPTDCLLISHHGILKRSIDLVISGINNSPNLGDDVLYSGTVAAAIEGAILGMPSVAISYLETGKNEKIAIRLLRSLVRLLLDGFLPKKTLLNINIPAGEIKGIKVTRLGRRIYQDMAVKKALPDGGVSYTIDGKMSFAETRGSDFEAVYSGYISITPLYLDMTHHRELARLEKALVNLGPLA</sequence>
<dbReference type="PANTHER" id="PTHR30457">
    <property type="entry name" value="5'-NUCLEOTIDASE SURE"/>
    <property type="match status" value="1"/>
</dbReference>
<dbReference type="NCBIfam" id="NF001490">
    <property type="entry name" value="PRK00346.1-4"/>
    <property type="match status" value="1"/>
</dbReference>
<dbReference type="SUPFAM" id="SSF64167">
    <property type="entry name" value="SurE-like"/>
    <property type="match status" value="1"/>
</dbReference>
<comment type="cofactor">
    <cofactor evidence="7">
        <name>a divalent metal cation</name>
        <dbReference type="ChEBI" id="CHEBI:60240"/>
    </cofactor>
    <text evidence="7">Binds 1 divalent metal cation per subunit.</text>
</comment>
<keyword evidence="3 7" id="KW-0963">Cytoplasm</keyword>
<evidence type="ECO:0000256" key="1">
    <source>
        <dbReference type="ARBA" id="ARBA00000815"/>
    </source>
</evidence>
<feature type="binding site" evidence="7">
    <location>
        <position position="47"/>
    </location>
    <ligand>
        <name>a divalent metal cation</name>
        <dbReference type="ChEBI" id="CHEBI:60240"/>
    </ligand>
</feature>
<evidence type="ECO:0000256" key="3">
    <source>
        <dbReference type="ARBA" id="ARBA00022490"/>
    </source>
</evidence>
<feature type="binding site" evidence="7">
    <location>
        <position position="99"/>
    </location>
    <ligand>
        <name>a divalent metal cation</name>
        <dbReference type="ChEBI" id="CHEBI:60240"/>
    </ligand>
</feature>
<evidence type="ECO:0000313" key="10">
    <source>
        <dbReference type="Proteomes" id="UP000215559"/>
    </source>
</evidence>
<dbReference type="GO" id="GO:0004309">
    <property type="term" value="F:exopolyphosphatase activity"/>
    <property type="evidence" value="ECO:0007669"/>
    <property type="project" value="TreeGrafter"/>
</dbReference>
<comment type="function">
    <text evidence="7">Nucleotidase that shows phosphatase activity on nucleoside 5'-monophosphates.</text>
</comment>
<protein>
    <recommendedName>
        <fullName evidence="7">5'-nucleotidase SurE</fullName>
        <ecNumber evidence="7">3.1.3.5</ecNumber>
    </recommendedName>
    <alternativeName>
        <fullName evidence="7">Nucleoside 5'-monophosphate phosphohydrolase</fullName>
    </alternativeName>
</protein>